<dbReference type="Gene3D" id="3.90.70.80">
    <property type="match status" value="1"/>
</dbReference>
<dbReference type="InterPro" id="IPR006175">
    <property type="entry name" value="YjgF/YER057c/UK114"/>
</dbReference>
<name>A0AAD6M766_9ROSI</name>
<dbReference type="PANTHER" id="PTHR13312">
    <property type="entry name" value="HIV-INDUCED PROTEIN-7-LIKE PROTEASE"/>
    <property type="match status" value="1"/>
</dbReference>
<keyword evidence="6 7" id="KW-0788">Thiol protease</keyword>
<organism evidence="9 10">
    <name type="scientific">Populus alba x Populus x berolinensis</name>
    <dbReference type="NCBI Taxonomy" id="444605"/>
    <lineage>
        <taxon>Eukaryota</taxon>
        <taxon>Viridiplantae</taxon>
        <taxon>Streptophyta</taxon>
        <taxon>Embryophyta</taxon>
        <taxon>Tracheophyta</taxon>
        <taxon>Spermatophyta</taxon>
        <taxon>Magnoliopsida</taxon>
        <taxon>eudicotyledons</taxon>
        <taxon>Gunneridae</taxon>
        <taxon>Pentapetalae</taxon>
        <taxon>rosids</taxon>
        <taxon>fabids</taxon>
        <taxon>Malpighiales</taxon>
        <taxon>Salicaceae</taxon>
        <taxon>Saliceae</taxon>
        <taxon>Populus</taxon>
    </lineage>
</organism>
<dbReference type="Pfam" id="PF02338">
    <property type="entry name" value="OTU"/>
    <property type="match status" value="1"/>
</dbReference>
<comment type="similarity">
    <text evidence="2">Belongs to the RutC family.</text>
</comment>
<evidence type="ECO:0000313" key="9">
    <source>
        <dbReference type="EMBL" id="KAJ6980224.1"/>
    </source>
</evidence>
<evidence type="ECO:0000256" key="1">
    <source>
        <dbReference type="ARBA" id="ARBA00000707"/>
    </source>
</evidence>
<dbReference type="NCBIfam" id="TIGR00004">
    <property type="entry name" value="Rid family detoxifying hydrolase"/>
    <property type="match status" value="1"/>
</dbReference>
<dbReference type="Proteomes" id="UP001164929">
    <property type="component" value="Chromosome 11"/>
</dbReference>
<reference evidence="9" key="1">
    <citation type="journal article" date="2023" name="Mol. Ecol. Resour.">
        <title>Chromosome-level genome assembly of a triploid poplar Populus alba 'Berolinensis'.</title>
        <authorList>
            <person name="Chen S."/>
            <person name="Yu Y."/>
            <person name="Wang X."/>
            <person name="Wang S."/>
            <person name="Zhang T."/>
            <person name="Zhou Y."/>
            <person name="He R."/>
            <person name="Meng N."/>
            <person name="Wang Y."/>
            <person name="Liu W."/>
            <person name="Liu Z."/>
            <person name="Liu J."/>
            <person name="Guo Q."/>
            <person name="Huang H."/>
            <person name="Sederoff R.R."/>
            <person name="Wang G."/>
            <person name="Qu G."/>
            <person name="Chen S."/>
        </authorList>
    </citation>
    <scope>NUCLEOTIDE SEQUENCE</scope>
    <source>
        <strain evidence="9">SC-2020</strain>
    </source>
</reference>
<evidence type="ECO:0000256" key="7">
    <source>
        <dbReference type="RuleBase" id="RU367104"/>
    </source>
</evidence>
<feature type="domain" description="OTU" evidence="8">
    <location>
        <begin position="220"/>
        <end position="342"/>
    </location>
</feature>
<comment type="caution">
    <text evidence="9">The sequence shown here is derived from an EMBL/GenBank/DDBJ whole genome shotgun (WGS) entry which is preliminary data.</text>
</comment>
<comment type="catalytic activity">
    <reaction evidence="1 7">
        <text>Thiol-dependent hydrolysis of ester, thioester, amide, peptide and isopeptide bonds formed by the C-terminal Gly of ubiquitin (a 76-residue protein attached to proteins as an intracellular targeting signal).</text>
        <dbReference type="EC" id="3.4.19.12"/>
    </reaction>
</comment>
<dbReference type="SUPFAM" id="SSF54001">
    <property type="entry name" value="Cysteine proteinases"/>
    <property type="match status" value="1"/>
</dbReference>
<keyword evidence="4 7" id="KW-0833">Ubl conjugation pathway</keyword>
<dbReference type="GO" id="GO:0036503">
    <property type="term" value="P:ERAD pathway"/>
    <property type="evidence" value="ECO:0007669"/>
    <property type="project" value="TreeGrafter"/>
</dbReference>
<dbReference type="AlphaFoldDB" id="A0AAD6M766"/>
<comment type="subcellular location">
    <subcellularLocation>
        <location evidence="7">Cytoplasm</location>
    </subcellularLocation>
</comment>
<dbReference type="FunFam" id="3.30.1330.40:FF:000006">
    <property type="entry name" value="Reactive Intermediate Deaminase A, chloroplastic"/>
    <property type="match status" value="1"/>
</dbReference>
<dbReference type="Pfam" id="PF24560">
    <property type="entry name" value="zf-C2H2_OTU1_C"/>
    <property type="match status" value="1"/>
</dbReference>
<dbReference type="InterPro" id="IPR035959">
    <property type="entry name" value="RutC-like_sf"/>
</dbReference>
<accession>A0AAD6M766</accession>
<proteinExistence type="inferred from homology"/>
<evidence type="ECO:0000313" key="10">
    <source>
        <dbReference type="Proteomes" id="UP001164929"/>
    </source>
</evidence>
<dbReference type="SUPFAM" id="SSF55298">
    <property type="entry name" value="YjgF-like"/>
    <property type="match status" value="1"/>
</dbReference>
<evidence type="ECO:0000256" key="2">
    <source>
        <dbReference type="ARBA" id="ARBA00010552"/>
    </source>
</evidence>
<dbReference type="PROSITE" id="PS01094">
    <property type="entry name" value="UPF0076"/>
    <property type="match status" value="1"/>
</dbReference>
<keyword evidence="10" id="KW-1185">Reference proteome</keyword>
<dbReference type="GO" id="GO:0005829">
    <property type="term" value="C:cytosol"/>
    <property type="evidence" value="ECO:0007669"/>
    <property type="project" value="TreeGrafter"/>
</dbReference>
<dbReference type="Gene3D" id="3.30.1330.40">
    <property type="entry name" value="RutC-like"/>
    <property type="match status" value="1"/>
</dbReference>
<dbReference type="EMBL" id="JAQIZT010000011">
    <property type="protein sequence ID" value="KAJ6980224.1"/>
    <property type="molecule type" value="Genomic_DNA"/>
</dbReference>
<evidence type="ECO:0000256" key="6">
    <source>
        <dbReference type="ARBA" id="ARBA00022807"/>
    </source>
</evidence>
<evidence type="ECO:0000256" key="5">
    <source>
        <dbReference type="ARBA" id="ARBA00022801"/>
    </source>
</evidence>
<evidence type="ECO:0000256" key="3">
    <source>
        <dbReference type="ARBA" id="ARBA00022670"/>
    </source>
</evidence>
<dbReference type="InterPro" id="IPR019897">
    <property type="entry name" value="RidA_CS"/>
</dbReference>
<gene>
    <name evidence="9" type="ORF">NC653_028137</name>
</gene>
<dbReference type="FunFam" id="3.90.70.80:FF:000017">
    <property type="entry name" value="ubiquitin thioesterase OTU1"/>
    <property type="match status" value="1"/>
</dbReference>
<comment type="function">
    <text evidence="7">Hydrolase that can remove conjugated ubiquitin from proteins and may therefore play an important regulatory role at the level of protein turnover by preventing degradation.</text>
</comment>
<dbReference type="GO" id="GO:0030968">
    <property type="term" value="P:endoplasmic reticulum unfolded protein response"/>
    <property type="evidence" value="ECO:0007669"/>
    <property type="project" value="TreeGrafter"/>
</dbReference>
<dbReference type="GO" id="GO:0016579">
    <property type="term" value="P:protein deubiquitination"/>
    <property type="evidence" value="ECO:0007669"/>
    <property type="project" value="TreeGrafter"/>
</dbReference>
<dbReference type="EC" id="3.4.19.12" evidence="7"/>
<dbReference type="InterPro" id="IPR006056">
    <property type="entry name" value="RidA"/>
</dbReference>
<dbReference type="InterPro" id="IPR038765">
    <property type="entry name" value="Papain-like_cys_pep_sf"/>
</dbReference>
<dbReference type="CDD" id="cd22793">
    <property type="entry name" value="OTU_plant_OTU1_2-like"/>
    <property type="match status" value="1"/>
</dbReference>
<sequence length="423" mass="46988">MSWCFLKPFNVSLINVGAVRNRIPFAIGGIGCASVVATGFWRQCCSNRLTTPPFASLNTCTFPPQKEAVKTDKAPAALGPYSQAIKSNNLVFVSGVLGLIPETGKFVSQDVDDQTEQVLKNMGEILKASGSDYSLVVKTTIMLADLKDFKKVNDIYAKYFPAPFPARSTYQVAALPLDAKIEIECIAELPQEVEPQPYKADILPGIAFRFLIIDIMEGIVVRRVIPSDNSCLFNAVGYVMDHDKNKAYGLRQVIAGTVASDPEKYNEAFLGKPNGEYCNWIRDSEKWGGAIELSILADYYGREIAAYDIQTMRCDLYGQDRKYSERAMLIYDGLHYDALAMSPFEGAPEEFDQTIFTVLKDRTIGPAEGHALNLVKEQQRKRSYTDTANFTLRCGVCQIGVIGQKEAVEHAQTTGHVNFQEYR</sequence>
<keyword evidence="7" id="KW-0963">Cytoplasm</keyword>
<evidence type="ECO:0000259" key="8">
    <source>
        <dbReference type="PROSITE" id="PS50802"/>
    </source>
</evidence>
<keyword evidence="5 7" id="KW-0378">Hydrolase</keyword>
<keyword evidence="3 9" id="KW-0645">Protease</keyword>
<dbReference type="PROSITE" id="PS50802">
    <property type="entry name" value="OTU"/>
    <property type="match status" value="1"/>
</dbReference>
<evidence type="ECO:0000256" key="4">
    <source>
        <dbReference type="ARBA" id="ARBA00022786"/>
    </source>
</evidence>
<dbReference type="PANTHER" id="PTHR13312:SF0">
    <property type="entry name" value="UBIQUITIN THIOESTERASE OTU1"/>
    <property type="match status" value="1"/>
</dbReference>
<protein>
    <recommendedName>
        <fullName evidence="7">Ubiquitin thioesterase OTU</fullName>
        <ecNumber evidence="7">3.4.19.12</ecNumber>
    </recommendedName>
</protein>
<dbReference type="CDD" id="cd00448">
    <property type="entry name" value="YjgF_YER057c_UK114_family"/>
    <property type="match status" value="1"/>
</dbReference>
<dbReference type="GO" id="GO:0005634">
    <property type="term" value="C:nucleus"/>
    <property type="evidence" value="ECO:0007669"/>
    <property type="project" value="TreeGrafter"/>
</dbReference>
<dbReference type="InterPro" id="IPR057766">
    <property type="entry name" value="Znf-C2H2_OTU1-like_C"/>
</dbReference>
<dbReference type="Pfam" id="PF01042">
    <property type="entry name" value="Ribonuc_L-PSP"/>
    <property type="match status" value="1"/>
</dbReference>
<dbReference type="GO" id="GO:0004843">
    <property type="term" value="F:cysteine-type deubiquitinase activity"/>
    <property type="evidence" value="ECO:0007669"/>
    <property type="project" value="UniProtKB-UniRule"/>
</dbReference>
<dbReference type="InterPro" id="IPR003323">
    <property type="entry name" value="OTU_dom"/>
</dbReference>